<dbReference type="InterPro" id="IPR001303">
    <property type="entry name" value="Aldolase_II/adducin_N"/>
</dbReference>
<protein>
    <submittedName>
        <fullName evidence="2">Class II aldolase/adducin family protein</fullName>
    </submittedName>
</protein>
<evidence type="ECO:0000313" key="2">
    <source>
        <dbReference type="EMBL" id="WZP15894.1"/>
    </source>
</evidence>
<proteinExistence type="predicted"/>
<gene>
    <name evidence="2" type="ORF">AAE021_17390</name>
</gene>
<feature type="domain" description="Class II aldolase/adducin N-terminal" evidence="1">
    <location>
        <begin position="12"/>
        <end position="221"/>
    </location>
</feature>
<keyword evidence="3" id="KW-1185">Reference proteome</keyword>
<accession>A0ABZ2ZYJ3</accession>
<name>A0ABZ2ZYJ3_9MICC</name>
<sequence length="267" mass="28201">MSTIWDPSRVSGELVELTKALGAAHRDLVILAEGNTSQRMTDGSIAVKASGTSMAAAGAEDFVLADAAELVRLLADPEATQARLSAELDAGTHGGIRRRASIEAPLHAVVQVLGEAAFIAHTHPTDVVSVLASVHGPQAYEYSVYSDEAVVLGRPLYVPYAQPGIELGRLFHLRLREYLDSYGELPSLVLLGNHGIVAIGATPQAVDGITAMAVKGARIRVGAHSMGGVVPVPEESLALFFDRSDILDRRRLLAGNQGTGHQTKETT</sequence>
<dbReference type="SUPFAM" id="SSF53639">
    <property type="entry name" value="AraD/HMP-PK domain-like"/>
    <property type="match status" value="1"/>
</dbReference>
<evidence type="ECO:0000313" key="3">
    <source>
        <dbReference type="Proteomes" id="UP001448858"/>
    </source>
</evidence>
<dbReference type="InterPro" id="IPR036409">
    <property type="entry name" value="Aldolase_II/adducin_N_sf"/>
</dbReference>
<evidence type="ECO:0000259" key="1">
    <source>
        <dbReference type="SMART" id="SM01007"/>
    </source>
</evidence>
<dbReference type="EMBL" id="CP151657">
    <property type="protein sequence ID" value="WZP15894.1"/>
    <property type="molecule type" value="Genomic_DNA"/>
</dbReference>
<dbReference type="Gene3D" id="3.40.225.10">
    <property type="entry name" value="Class II aldolase/adducin N-terminal domain"/>
    <property type="match status" value="1"/>
</dbReference>
<dbReference type="RefSeq" id="WP_342023546.1">
    <property type="nucleotide sequence ID" value="NZ_CP151657.1"/>
</dbReference>
<dbReference type="Proteomes" id="UP001448858">
    <property type="component" value="Chromosome"/>
</dbReference>
<reference evidence="2 3" key="1">
    <citation type="submission" date="2024-04" db="EMBL/GenBank/DDBJ databases">
        <title>Arthrobacter sp. from Plains bison fecal sample.</title>
        <authorList>
            <person name="Ruzzini A."/>
        </authorList>
    </citation>
    <scope>NUCLEOTIDE SEQUENCE [LARGE SCALE GENOMIC DNA]</scope>
    <source>
        <strain evidence="2 3">EINP1</strain>
    </source>
</reference>
<dbReference type="SMART" id="SM01007">
    <property type="entry name" value="Aldolase_II"/>
    <property type="match status" value="1"/>
</dbReference>
<dbReference type="Pfam" id="PF00596">
    <property type="entry name" value="Aldolase_II"/>
    <property type="match status" value="1"/>
</dbReference>
<organism evidence="2 3">
    <name type="scientific">Arthrobacter citreus</name>
    <dbReference type="NCBI Taxonomy" id="1670"/>
    <lineage>
        <taxon>Bacteria</taxon>
        <taxon>Bacillati</taxon>
        <taxon>Actinomycetota</taxon>
        <taxon>Actinomycetes</taxon>
        <taxon>Micrococcales</taxon>
        <taxon>Micrococcaceae</taxon>
        <taxon>Arthrobacter</taxon>
    </lineage>
</organism>